<feature type="transmembrane region" description="Helical" evidence="7">
    <location>
        <begin position="336"/>
        <end position="356"/>
    </location>
</feature>
<feature type="transmembrane region" description="Helical" evidence="7">
    <location>
        <begin position="435"/>
        <end position="454"/>
    </location>
</feature>
<feature type="transmembrane region" description="Helical" evidence="7">
    <location>
        <begin position="165"/>
        <end position="184"/>
    </location>
</feature>
<feature type="transmembrane region" description="Helical" evidence="7">
    <location>
        <begin position="54"/>
        <end position="80"/>
    </location>
</feature>
<comment type="caution">
    <text evidence="9">The sequence shown here is derived from an EMBL/GenBank/DDBJ whole genome shotgun (WGS) entry which is preliminary data.</text>
</comment>
<keyword evidence="6 7" id="KW-0472">Membrane</keyword>
<evidence type="ECO:0000256" key="5">
    <source>
        <dbReference type="ARBA" id="ARBA00022989"/>
    </source>
</evidence>
<dbReference type="PIRSF" id="PIRSF006060">
    <property type="entry name" value="AA_transporter"/>
    <property type="match status" value="1"/>
</dbReference>
<evidence type="ECO:0000256" key="4">
    <source>
        <dbReference type="ARBA" id="ARBA00022970"/>
    </source>
</evidence>
<feature type="transmembrane region" description="Helical" evidence="7">
    <location>
        <begin position="362"/>
        <end position="386"/>
    </location>
</feature>
<feature type="transmembrane region" description="Helical" evidence="7">
    <location>
        <begin position="23"/>
        <end position="42"/>
    </location>
</feature>
<evidence type="ECO:0000256" key="7">
    <source>
        <dbReference type="SAM" id="Phobius"/>
    </source>
</evidence>
<keyword evidence="3 7" id="KW-0812">Transmembrane</keyword>
<comment type="subcellular location">
    <subcellularLocation>
        <location evidence="1">Membrane</location>
        <topology evidence="1">Multi-pass membrane protein</topology>
    </subcellularLocation>
</comment>
<feature type="transmembrane region" description="Helical" evidence="7">
    <location>
        <begin position="407"/>
        <end position="429"/>
    </location>
</feature>
<feature type="transmembrane region" description="Helical" evidence="7">
    <location>
        <begin position="204"/>
        <end position="229"/>
    </location>
</feature>
<keyword evidence="10" id="KW-1185">Reference proteome</keyword>
<evidence type="ECO:0000256" key="3">
    <source>
        <dbReference type="ARBA" id="ARBA00022692"/>
    </source>
</evidence>
<dbReference type="PANTHER" id="PTHR43495">
    <property type="entry name" value="GABA PERMEASE"/>
    <property type="match status" value="1"/>
</dbReference>
<evidence type="ECO:0000256" key="1">
    <source>
        <dbReference type="ARBA" id="ARBA00004141"/>
    </source>
</evidence>
<evidence type="ECO:0000256" key="6">
    <source>
        <dbReference type="ARBA" id="ARBA00023136"/>
    </source>
</evidence>
<keyword evidence="2" id="KW-0813">Transport</keyword>
<accession>A0ABV5ACL6</accession>
<sequence>MNKLNEIVDKEAGLKRGMRSRHMFMISIGGVIGTGLFVGSGYTVNQAGPGGAVLAYILGGILVGIVMMALGELATIMPVAGSFKTYAQVFISPSIGFLSAWLYWINGAITITVEWLAAVMILQQYFPHIPSVVFYAVFFVIYLVLNIMAVGVYGESEFWFASIKVIGIIVASAVGIAVIFGWTSHPAIGATNYLHHGGLFPNGVGASFLALVSVCFSYSGTELIGIAAGESRDPAKSVPRAVRTTTLRTLLFYVLAMIVLVGIIPWQTAGVNDSPFATIFQLAGIPSAHVIMDIIVVTSALSAGSSWTYASSRLLWSMSLDGMAPKFLSRLSKRQVPVRSVLFTMIIGVAGLLLYKVSPDKLYTWILSGIGLVVVIDWGIICWAQIGFRRKYVRSGGKVSDLPYRTPLYPILPLVGIIANAAIAVSLWFVPGQRITIYTGVPIIAIIMLYYFLFARKKILARQNENKEQIENSLSVELL</sequence>
<dbReference type="Proteomes" id="UP001579974">
    <property type="component" value="Unassembled WGS sequence"/>
</dbReference>
<evidence type="ECO:0000313" key="9">
    <source>
        <dbReference type="EMBL" id="MFB5189942.1"/>
    </source>
</evidence>
<feature type="transmembrane region" description="Helical" evidence="7">
    <location>
        <begin position="250"/>
        <end position="268"/>
    </location>
</feature>
<protein>
    <submittedName>
        <fullName evidence="9">Amino acid permease</fullName>
    </submittedName>
</protein>
<gene>
    <name evidence="9" type="ORF">KKP3000_003333</name>
</gene>
<keyword evidence="5 7" id="KW-1133">Transmembrane helix</keyword>
<feature type="transmembrane region" description="Helical" evidence="7">
    <location>
        <begin position="101"/>
        <end position="126"/>
    </location>
</feature>
<name>A0ABV5ACL6_9BACL</name>
<reference evidence="9 10" key="1">
    <citation type="journal article" date="2024" name="Int. J. Mol. Sci.">
        <title>Exploration of Alicyclobacillus spp. Genome in Search of Antibiotic Resistance.</title>
        <authorList>
            <person name="Bucka-Kolendo J."/>
            <person name="Kiousi D.E."/>
            <person name="Dekowska A."/>
            <person name="Mikolajczuk-Szczyrba A."/>
            <person name="Karadedos D.M."/>
            <person name="Michael P."/>
            <person name="Galanis A."/>
            <person name="Sokolowska B."/>
        </authorList>
    </citation>
    <scope>NUCLEOTIDE SEQUENCE [LARGE SCALE GENOMIC DNA]</scope>
    <source>
        <strain evidence="9 10">KKP 3000</strain>
    </source>
</reference>
<feature type="transmembrane region" description="Helical" evidence="7">
    <location>
        <begin position="288"/>
        <end position="310"/>
    </location>
</feature>
<keyword evidence="4" id="KW-0029">Amino-acid transport</keyword>
<dbReference type="InterPro" id="IPR004841">
    <property type="entry name" value="AA-permease/SLC12A_dom"/>
</dbReference>
<feature type="domain" description="Amino acid permease/ SLC12A" evidence="8">
    <location>
        <begin position="22"/>
        <end position="460"/>
    </location>
</feature>
<dbReference type="EMBL" id="JBDXSU010000004">
    <property type="protein sequence ID" value="MFB5189942.1"/>
    <property type="molecule type" value="Genomic_DNA"/>
</dbReference>
<feature type="transmembrane region" description="Helical" evidence="7">
    <location>
        <begin position="132"/>
        <end position="153"/>
    </location>
</feature>
<dbReference type="Pfam" id="PF00324">
    <property type="entry name" value="AA_permease"/>
    <property type="match status" value="1"/>
</dbReference>
<dbReference type="PANTHER" id="PTHR43495:SF5">
    <property type="entry name" value="GAMMA-AMINOBUTYRIC ACID PERMEASE"/>
    <property type="match status" value="1"/>
</dbReference>
<evidence type="ECO:0000259" key="8">
    <source>
        <dbReference type="Pfam" id="PF00324"/>
    </source>
</evidence>
<organism evidence="9 10">
    <name type="scientific">Alicyclobacillus fastidiosus</name>
    <dbReference type="NCBI Taxonomy" id="392011"/>
    <lineage>
        <taxon>Bacteria</taxon>
        <taxon>Bacillati</taxon>
        <taxon>Bacillota</taxon>
        <taxon>Bacilli</taxon>
        <taxon>Bacillales</taxon>
        <taxon>Alicyclobacillaceae</taxon>
        <taxon>Alicyclobacillus</taxon>
    </lineage>
</organism>
<dbReference type="Gene3D" id="1.20.1740.10">
    <property type="entry name" value="Amino acid/polyamine transporter I"/>
    <property type="match status" value="1"/>
</dbReference>
<evidence type="ECO:0000313" key="10">
    <source>
        <dbReference type="Proteomes" id="UP001579974"/>
    </source>
</evidence>
<evidence type="ECO:0000256" key="2">
    <source>
        <dbReference type="ARBA" id="ARBA00022448"/>
    </source>
</evidence>
<dbReference type="RefSeq" id="WP_275476256.1">
    <property type="nucleotide sequence ID" value="NZ_CP162940.1"/>
</dbReference>
<proteinExistence type="predicted"/>